<sequence length="196" mass="21070">MSNAKRSTTVLSCLSVLALGAAVAFYYYLPGDTPDGSQAAAAGALQGAEADMKASASRSDKFSRWPAAGEREPANTATQSTREEAREIAQMRRASRIEAYNAKPADERARIVAERWELTAEQEAELTGILARYSEQIAALGDAGLEGSDLARAQNQLQSRQMNEIGPIISDSPRMKRSKQRFMDAAAARGGTLVTD</sequence>
<proteinExistence type="predicted"/>
<feature type="region of interest" description="Disordered" evidence="1">
    <location>
        <begin position="55"/>
        <end position="84"/>
    </location>
</feature>
<evidence type="ECO:0000313" key="3">
    <source>
        <dbReference type="Proteomes" id="UP000326287"/>
    </source>
</evidence>
<keyword evidence="3" id="KW-1185">Reference proteome</keyword>
<dbReference type="RefSeq" id="WP_152660559.1">
    <property type="nucleotide sequence ID" value="NZ_CP036422.1"/>
</dbReference>
<reference evidence="2 3" key="1">
    <citation type="submission" date="2019-02" db="EMBL/GenBank/DDBJ databases">
        <authorList>
            <person name="Li S.-H."/>
        </authorList>
    </citation>
    <scope>NUCLEOTIDE SEQUENCE [LARGE SCALE GENOMIC DNA]</scope>
    <source>
        <strain evidence="2 3">IMCC14385</strain>
    </source>
</reference>
<protein>
    <submittedName>
        <fullName evidence="2">Uncharacterized protein</fullName>
    </submittedName>
</protein>
<feature type="compositionally biased region" description="Basic and acidic residues" evidence="1">
    <location>
        <begin position="58"/>
        <end position="73"/>
    </location>
</feature>
<dbReference type="EMBL" id="CP036422">
    <property type="protein sequence ID" value="QFU74447.1"/>
    <property type="molecule type" value="Genomic_DNA"/>
</dbReference>
<dbReference type="AlphaFoldDB" id="A0A5P9NF86"/>
<evidence type="ECO:0000313" key="2">
    <source>
        <dbReference type="EMBL" id="QFU74447.1"/>
    </source>
</evidence>
<name>A0A5P9NF86_9GAMM</name>
<organism evidence="2 3">
    <name type="scientific">Halioglobus maricola</name>
    <dbReference type="NCBI Taxonomy" id="2601894"/>
    <lineage>
        <taxon>Bacteria</taxon>
        <taxon>Pseudomonadati</taxon>
        <taxon>Pseudomonadota</taxon>
        <taxon>Gammaproteobacteria</taxon>
        <taxon>Cellvibrionales</taxon>
        <taxon>Halieaceae</taxon>
        <taxon>Halioglobus</taxon>
    </lineage>
</organism>
<dbReference type="Proteomes" id="UP000326287">
    <property type="component" value="Chromosome"/>
</dbReference>
<evidence type="ECO:0000256" key="1">
    <source>
        <dbReference type="SAM" id="MobiDB-lite"/>
    </source>
</evidence>
<accession>A0A5P9NF86</accession>
<gene>
    <name evidence="2" type="ORF">EY643_01575</name>
</gene>
<dbReference type="KEGG" id="halc:EY643_01575"/>